<reference evidence="2" key="2">
    <citation type="journal article" date="2023" name="Commun. Biol.">
        <title>Intrasexual cuticular hydrocarbon dimorphism in a wasp sheds light on hydrocarbon biosynthesis genes in Hymenoptera.</title>
        <authorList>
            <person name="Moris V.C."/>
            <person name="Podsiadlowski L."/>
            <person name="Martin S."/>
            <person name="Oeyen J.P."/>
            <person name="Donath A."/>
            <person name="Petersen M."/>
            <person name="Wilbrandt J."/>
            <person name="Misof B."/>
            <person name="Liedtke D."/>
            <person name="Thamm M."/>
            <person name="Scheiner R."/>
            <person name="Schmitt T."/>
            <person name="Niehuis O."/>
        </authorList>
    </citation>
    <scope>NUCLEOTIDE SEQUENCE</scope>
    <source>
        <strain evidence="2">GBR_01_08_01A</strain>
    </source>
</reference>
<comment type="caution">
    <text evidence="2">The sequence shown here is derived from an EMBL/GenBank/DDBJ whole genome shotgun (WGS) entry which is preliminary data.</text>
</comment>
<feature type="compositionally biased region" description="Acidic residues" evidence="1">
    <location>
        <begin position="99"/>
        <end position="110"/>
    </location>
</feature>
<evidence type="ECO:0000313" key="3">
    <source>
        <dbReference type="Proteomes" id="UP001258017"/>
    </source>
</evidence>
<dbReference type="Proteomes" id="UP001258017">
    <property type="component" value="Unassembled WGS sequence"/>
</dbReference>
<keyword evidence="3" id="KW-1185">Reference proteome</keyword>
<accession>A0AAD9RFQ3</accession>
<name>A0AAD9RFQ3_9HYME</name>
<evidence type="ECO:0000256" key="1">
    <source>
        <dbReference type="SAM" id="MobiDB-lite"/>
    </source>
</evidence>
<feature type="region of interest" description="Disordered" evidence="1">
    <location>
        <begin position="85"/>
        <end position="110"/>
    </location>
</feature>
<dbReference type="EMBL" id="JAIFRP010000151">
    <property type="protein sequence ID" value="KAK2578842.1"/>
    <property type="molecule type" value="Genomic_DNA"/>
</dbReference>
<sequence length="110" mass="12673">MNKILIHGATIIKNALVPIGQLSEEAAEARNKHFPSYRQNFARKFSREACNLDIYNRLLLSSDPLLSSMRQIKKRKRKTFLPQTIELLMSAEPNTTDPMESEEEHTSEDE</sequence>
<evidence type="ECO:0000313" key="2">
    <source>
        <dbReference type="EMBL" id="KAK2578842.1"/>
    </source>
</evidence>
<proteinExistence type="predicted"/>
<reference evidence="2" key="1">
    <citation type="submission" date="2021-08" db="EMBL/GenBank/DDBJ databases">
        <authorList>
            <person name="Misof B."/>
            <person name="Oliver O."/>
            <person name="Podsiadlowski L."/>
            <person name="Donath A."/>
            <person name="Peters R."/>
            <person name="Mayer C."/>
            <person name="Rust J."/>
            <person name="Gunkel S."/>
            <person name="Lesny P."/>
            <person name="Martin S."/>
            <person name="Oeyen J.P."/>
            <person name="Petersen M."/>
            <person name="Panagiotis P."/>
            <person name="Wilbrandt J."/>
            <person name="Tanja T."/>
        </authorList>
    </citation>
    <scope>NUCLEOTIDE SEQUENCE</scope>
    <source>
        <strain evidence="2">GBR_01_08_01A</strain>
        <tissue evidence="2">Thorax + abdomen</tissue>
    </source>
</reference>
<dbReference type="AlphaFoldDB" id="A0AAD9RFQ3"/>
<organism evidence="2 3">
    <name type="scientific">Odynerus spinipes</name>
    <dbReference type="NCBI Taxonomy" id="1348599"/>
    <lineage>
        <taxon>Eukaryota</taxon>
        <taxon>Metazoa</taxon>
        <taxon>Ecdysozoa</taxon>
        <taxon>Arthropoda</taxon>
        <taxon>Hexapoda</taxon>
        <taxon>Insecta</taxon>
        <taxon>Pterygota</taxon>
        <taxon>Neoptera</taxon>
        <taxon>Endopterygota</taxon>
        <taxon>Hymenoptera</taxon>
        <taxon>Apocrita</taxon>
        <taxon>Aculeata</taxon>
        <taxon>Vespoidea</taxon>
        <taxon>Vespidae</taxon>
        <taxon>Eumeninae</taxon>
        <taxon>Odynerus</taxon>
    </lineage>
</organism>
<gene>
    <name evidence="2" type="ORF">KPH14_012197</name>
</gene>
<protein>
    <submittedName>
        <fullName evidence="2">Uncharacterized protein</fullName>
    </submittedName>
</protein>